<keyword evidence="1" id="KW-1015">Disulfide bond</keyword>
<dbReference type="Gene3D" id="2.40.10.10">
    <property type="entry name" value="Trypsin-like serine proteases"/>
    <property type="match status" value="1"/>
</dbReference>
<dbReference type="Proteomes" id="UP000007801">
    <property type="component" value="Unassembled WGS sequence"/>
</dbReference>
<protein>
    <recommendedName>
        <fullName evidence="4">Peptidase S1 domain-containing protein</fullName>
    </recommendedName>
</protein>
<evidence type="ECO:0000313" key="6">
    <source>
        <dbReference type="Proteomes" id="UP000007801"/>
    </source>
</evidence>
<organism evidence="5 6">
    <name type="scientific">Drosophila ananassae</name>
    <name type="common">Fruit fly</name>
    <dbReference type="NCBI Taxonomy" id="7217"/>
    <lineage>
        <taxon>Eukaryota</taxon>
        <taxon>Metazoa</taxon>
        <taxon>Ecdysozoa</taxon>
        <taxon>Arthropoda</taxon>
        <taxon>Hexapoda</taxon>
        <taxon>Insecta</taxon>
        <taxon>Pterygota</taxon>
        <taxon>Neoptera</taxon>
        <taxon>Endopterygota</taxon>
        <taxon>Diptera</taxon>
        <taxon>Brachycera</taxon>
        <taxon>Muscomorpha</taxon>
        <taxon>Ephydroidea</taxon>
        <taxon>Drosophilidae</taxon>
        <taxon>Drosophila</taxon>
        <taxon>Sophophora</taxon>
    </lineage>
</organism>
<dbReference type="InterPro" id="IPR043504">
    <property type="entry name" value="Peptidase_S1_PA_chymotrypsin"/>
</dbReference>
<dbReference type="PANTHER" id="PTHR24256">
    <property type="entry name" value="TRYPTASE-RELATED"/>
    <property type="match status" value="1"/>
</dbReference>
<dbReference type="EMBL" id="CH902617">
    <property type="protein sequence ID" value="KPU80085.1"/>
    <property type="molecule type" value="Genomic_DNA"/>
</dbReference>
<dbReference type="InterPro" id="IPR001254">
    <property type="entry name" value="Trypsin_dom"/>
</dbReference>
<evidence type="ECO:0000313" key="5">
    <source>
        <dbReference type="EMBL" id="KPU80085.1"/>
    </source>
</evidence>
<dbReference type="PROSITE" id="PS50240">
    <property type="entry name" value="TRYPSIN_DOM"/>
    <property type="match status" value="1"/>
</dbReference>
<dbReference type="Pfam" id="PF00089">
    <property type="entry name" value="Trypsin"/>
    <property type="match status" value="1"/>
</dbReference>
<dbReference type="SMART" id="SM00020">
    <property type="entry name" value="Tryp_SPc"/>
    <property type="match status" value="1"/>
</dbReference>
<proteinExistence type="inferred from homology"/>
<evidence type="ECO:0000259" key="4">
    <source>
        <dbReference type="PROSITE" id="PS50240"/>
    </source>
</evidence>
<keyword evidence="6" id="KW-1185">Reference proteome</keyword>
<dbReference type="InterPro" id="IPR018114">
    <property type="entry name" value="TRYPSIN_HIS"/>
</dbReference>
<dbReference type="FunFam" id="2.40.10.10:FF:000068">
    <property type="entry name" value="transmembrane protease serine 2"/>
    <property type="match status" value="1"/>
</dbReference>
<feature type="chain" id="PRO_5006155288" description="Peptidase S1 domain-containing protein" evidence="3">
    <location>
        <begin position="20"/>
        <end position="273"/>
    </location>
</feature>
<dbReference type="KEGG" id="dan:26514979"/>
<dbReference type="AlphaFoldDB" id="A0A0P9ARJ1"/>
<dbReference type="SUPFAM" id="SSF50494">
    <property type="entry name" value="Trypsin-like serine proteases"/>
    <property type="match status" value="1"/>
</dbReference>
<keyword evidence="3" id="KW-0732">Signal</keyword>
<gene>
    <name evidence="5" type="primary">Dana\GF27570</name>
    <name evidence="5" type="ORF">GF27570</name>
</gene>
<evidence type="ECO:0000256" key="3">
    <source>
        <dbReference type="SAM" id="SignalP"/>
    </source>
</evidence>
<dbReference type="GO" id="GO:0006508">
    <property type="term" value="P:proteolysis"/>
    <property type="evidence" value="ECO:0007669"/>
    <property type="project" value="InterPro"/>
</dbReference>
<evidence type="ECO:0000256" key="1">
    <source>
        <dbReference type="ARBA" id="ARBA00023157"/>
    </source>
</evidence>
<dbReference type="InParanoid" id="A0A0P9ARJ1"/>
<dbReference type="GO" id="GO:0004252">
    <property type="term" value="F:serine-type endopeptidase activity"/>
    <property type="evidence" value="ECO:0007669"/>
    <property type="project" value="InterPro"/>
</dbReference>
<name>A0A0P9ARJ1_DROAN</name>
<sequence length="273" mass="30305">MRVYFVVLALPYLFSTTLTASVKPEECGRVNEVQLGNGELRTEFNEHPWIGKIEDDNRRLLCVAVLIDARHALTAAHCVHNPSVEIKNLVFGDWESGNNSAAITAEATQNVPVKRIKMHPDYKLGESDNDLAIIELMENVVNTEFVQPICLPSADEKKGDKASGDLVLAGYERPYLEGRTVPLETRRIKIPFEATSSQECHKKIEIFPAELICGYSSRSPLSGSALVEAVGNPKKFHLIGIVVAGVRSHSEKKVLQGHINIPSRLDWIQRNIS</sequence>
<accession>A0A0P9ARJ1</accession>
<reference evidence="5 6" key="1">
    <citation type="journal article" date="2007" name="Nature">
        <title>Evolution of genes and genomes on the Drosophila phylogeny.</title>
        <authorList>
            <consortium name="Drosophila 12 Genomes Consortium"/>
            <person name="Clark A.G."/>
            <person name="Eisen M.B."/>
            <person name="Smith D.R."/>
            <person name="Bergman C.M."/>
            <person name="Oliver B."/>
            <person name="Markow T.A."/>
            <person name="Kaufman T.C."/>
            <person name="Kellis M."/>
            <person name="Gelbart W."/>
            <person name="Iyer V.N."/>
            <person name="Pollard D.A."/>
            <person name="Sackton T.B."/>
            <person name="Larracuente A.M."/>
            <person name="Singh N.D."/>
            <person name="Abad J.P."/>
            <person name="Abt D.N."/>
            <person name="Adryan B."/>
            <person name="Aguade M."/>
            <person name="Akashi H."/>
            <person name="Anderson W.W."/>
            <person name="Aquadro C.F."/>
            <person name="Ardell D.H."/>
            <person name="Arguello R."/>
            <person name="Artieri C.G."/>
            <person name="Barbash D.A."/>
            <person name="Barker D."/>
            <person name="Barsanti P."/>
            <person name="Batterham P."/>
            <person name="Batzoglou S."/>
            <person name="Begun D."/>
            <person name="Bhutkar A."/>
            <person name="Blanco E."/>
            <person name="Bosak S.A."/>
            <person name="Bradley R.K."/>
            <person name="Brand A.D."/>
            <person name="Brent M.R."/>
            <person name="Brooks A.N."/>
            <person name="Brown R.H."/>
            <person name="Butlin R.K."/>
            <person name="Caggese C."/>
            <person name="Calvi B.R."/>
            <person name="Bernardo de Carvalho A."/>
            <person name="Caspi A."/>
            <person name="Castrezana S."/>
            <person name="Celniker S.E."/>
            <person name="Chang J.L."/>
            <person name="Chapple C."/>
            <person name="Chatterji S."/>
            <person name="Chinwalla A."/>
            <person name="Civetta A."/>
            <person name="Clifton S.W."/>
            <person name="Comeron J.M."/>
            <person name="Costello J.C."/>
            <person name="Coyne J.A."/>
            <person name="Daub J."/>
            <person name="David R.G."/>
            <person name="Delcher A.L."/>
            <person name="Delehaunty K."/>
            <person name="Do C.B."/>
            <person name="Ebling H."/>
            <person name="Edwards K."/>
            <person name="Eickbush T."/>
            <person name="Evans J.D."/>
            <person name="Filipski A."/>
            <person name="Findeiss S."/>
            <person name="Freyhult E."/>
            <person name="Fulton L."/>
            <person name="Fulton R."/>
            <person name="Garcia A.C."/>
            <person name="Gardiner A."/>
            <person name="Garfield D.A."/>
            <person name="Garvin B.E."/>
            <person name="Gibson G."/>
            <person name="Gilbert D."/>
            <person name="Gnerre S."/>
            <person name="Godfrey J."/>
            <person name="Good R."/>
            <person name="Gotea V."/>
            <person name="Gravely B."/>
            <person name="Greenberg A.J."/>
            <person name="Griffiths-Jones S."/>
            <person name="Gross S."/>
            <person name="Guigo R."/>
            <person name="Gustafson E.A."/>
            <person name="Haerty W."/>
            <person name="Hahn M.W."/>
            <person name="Halligan D.L."/>
            <person name="Halpern A.L."/>
            <person name="Halter G.M."/>
            <person name="Han M.V."/>
            <person name="Heger A."/>
            <person name="Hillier L."/>
            <person name="Hinrichs A.S."/>
            <person name="Holmes I."/>
            <person name="Hoskins R.A."/>
            <person name="Hubisz M.J."/>
            <person name="Hultmark D."/>
            <person name="Huntley M.A."/>
            <person name="Jaffe D.B."/>
            <person name="Jagadeeshan S."/>
            <person name="Jeck W.R."/>
            <person name="Johnson J."/>
            <person name="Jones C.D."/>
            <person name="Jordan W.C."/>
            <person name="Karpen G.H."/>
            <person name="Kataoka E."/>
            <person name="Keightley P.D."/>
            <person name="Kheradpour P."/>
            <person name="Kirkness E.F."/>
            <person name="Koerich L.B."/>
            <person name="Kristiansen K."/>
            <person name="Kudrna D."/>
            <person name="Kulathinal R.J."/>
            <person name="Kumar S."/>
            <person name="Kwok R."/>
            <person name="Lander E."/>
            <person name="Langley C.H."/>
            <person name="Lapoint R."/>
            <person name="Lazzaro B.P."/>
            <person name="Lee S.J."/>
            <person name="Levesque L."/>
            <person name="Li R."/>
            <person name="Lin C.F."/>
            <person name="Lin M.F."/>
            <person name="Lindblad-Toh K."/>
            <person name="Llopart A."/>
            <person name="Long M."/>
            <person name="Low L."/>
            <person name="Lozovsky E."/>
            <person name="Lu J."/>
            <person name="Luo M."/>
            <person name="Machado C.A."/>
            <person name="Makalowski W."/>
            <person name="Marzo M."/>
            <person name="Matsuda M."/>
            <person name="Matzkin L."/>
            <person name="McAllister B."/>
            <person name="McBride C.S."/>
            <person name="McKernan B."/>
            <person name="McKernan K."/>
            <person name="Mendez-Lago M."/>
            <person name="Minx P."/>
            <person name="Mollenhauer M.U."/>
            <person name="Montooth K."/>
            <person name="Mount S.M."/>
            <person name="Mu X."/>
            <person name="Myers E."/>
            <person name="Negre B."/>
            <person name="Newfeld S."/>
            <person name="Nielsen R."/>
            <person name="Noor M.A."/>
            <person name="O'Grady P."/>
            <person name="Pachter L."/>
            <person name="Papaceit M."/>
            <person name="Parisi M.J."/>
            <person name="Parisi M."/>
            <person name="Parts L."/>
            <person name="Pedersen J.S."/>
            <person name="Pesole G."/>
            <person name="Phillippy A.M."/>
            <person name="Ponting C.P."/>
            <person name="Pop M."/>
            <person name="Porcelli D."/>
            <person name="Powell J.R."/>
            <person name="Prohaska S."/>
            <person name="Pruitt K."/>
            <person name="Puig M."/>
            <person name="Quesneville H."/>
            <person name="Ram K.R."/>
            <person name="Rand D."/>
            <person name="Rasmussen M.D."/>
            <person name="Reed L.K."/>
            <person name="Reenan R."/>
            <person name="Reily A."/>
            <person name="Remington K.A."/>
            <person name="Rieger T.T."/>
            <person name="Ritchie M.G."/>
            <person name="Robin C."/>
            <person name="Rogers Y.H."/>
            <person name="Rohde C."/>
            <person name="Rozas J."/>
            <person name="Rubenfield M.J."/>
            <person name="Ruiz A."/>
            <person name="Russo S."/>
            <person name="Salzberg S.L."/>
            <person name="Sanchez-Gracia A."/>
            <person name="Saranga D.J."/>
            <person name="Sato H."/>
            <person name="Schaeffer S.W."/>
            <person name="Schatz M.C."/>
            <person name="Schlenke T."/>
            <person name="Schwartz R."/>
            <person name="Segarra C."/>
            <person name="Singh R.S."/>
            <person name="Sirot L."/>
            <person name="Sirota M."/>
            <person name="Sisneros N.B."/>
            <person name="Smith C.D."/>
            <person name="Smith T.F."/>
            <person name="Spieth J."/>
            <person name="Stage D.E."/>
            <person name="Stark A."/>
            <person name="Stephan W."/>
            <person name="Strausberg R.L."/>
            <person name="Strempel S."/>
            <person name="Sturgill D."/>
            <person name="Sutton G."/>
            <person name="Sutton G.G."/>
            <person name="Tao W."/>
            <person name="Teichmann S."/>
            <person name="Tobari Y.N."/>
            <person name="Tomimura Y."/>
            <person name="Tsolas J.M."/>
            <person name="Valente V.L."/>
            <person name="Venter E."/>
            <person name="Venter J.C."/>
            <person name="Vicario S."/>
            <person name="Vieira F.G."/>
            <person name="Vilella A.J."/>
            <person name="Villasante A."/>
            <person name="Walenz B."/>
            <person name="Wang J."/>
            <person name="Wasserman M."/>
            <person name="Watts T."/>
            <person name="Wilson D."/>
            <person name="Wilson R.K."/>
            <person name="Wing R.A."/>
            <person name="Wolfner M.F."/>
            <person name="Wong A."/>
            <person name="Wong G.K."/>
            <person name="Wu C.I."/>
            <person name="Wu G."/>
            <person name="Yamamoto D."/>
            <person name="Yang H.P."/>
            <person name="Yang S.P."/>
            <person name="Yorke J.A."/>
            <person name="Yoshida K."/>
            <person name="Zdobnov E."/>
            <person name="Zhang P."/>
            <person name="Zhang Y."/>
            <person name="Zimin A.V."/>
            <person name="Baldwin J."/>
            <person name="Abdouelleil A."/>
            <person name="Abdulkadir J."/>
            <person name="Abebe A."/>
            <person name="Abera B."/>
            <person name="Abreu J."/>
            <person name="Acer S.C."/>
            <person name="Aftuck L."/>
            <person name="Alexander A."/>
            <person name="An P."/>
            <person name="Anderson E."/>
            <person name="Anderson S."/>
            <person name="Arachi H."/>
            <person name="Azer M."/>
            <person name="Bachantsang P."/>
            <person name="Barry A."/>
            <person name="Bayul T."/>
            <person name="Berlin A."/>
            <person name="Bessette D."/>
            <person name="Bloom T."/>
            <person name="Blye J."/>
            <person name="Boguslavskiy L."/>
            <person name="Bonnet C."/>
            <person name="Boukhgalter B."/>
            <person name="Bourzgui I."/>
            <person name="Brown A."/>
            <person name="Cahill P."/>
            <person name="Channer S."/>
            <person name="Cheshatsang Y."/>
            <person name="Chuda L."/>
            <person name="Citroen M."/>
            <person name="Collymore A."/>
            <person name="Cooke P."/>
            <person name="Costello M."/>
            <person name="D'Aco K."/>
            <person name="Daza R."/>
            <person name="De Haan G."/>
            <person name="DeGray S."/>
            <person name="DeMaso C."/>
            <person name="Dhargay N."/>
            <person name="Dooley K."/>
            <person name="Dooley E."/>
            <person name="Doricent M."/>
            <person name="Dorje P."/>
            <person name="Dorjee K."/>
            <person name="Dupes A."/>
            <person name="Elong R."/>
            <person name="Falk J."/>
            <person name="Farina A."/>
            <person name="Faro S."/>
            <person name="Ferguson D."/>
            <person name="Fisher S."/>
            <person name="Foley C.D."/>
            <person name="Franke A."/>
            <person name="Friedrich D."/>
            <person name="Gadbois L."/>
            <person name="Gearin G."/>
            <person name="Gearin C.R."/>
            <person name="Giannoukos G."/>
            <person name="Goode T."/>
            <person name="Graham J."/>
            <person name="Grandbois E."/>
            <person name="Grewal S."/>
            <person name="Gyaltsen K."/>
            <person name="Hafez N."/>
            <person name="Hagos B."/>
            <person name="Hall J."/>
            <person name="Henson C."/>
            <person name="Hollinger A."/>
            <person name="Honan T."/>
            <person name="Huard M.D."/>
            <person name="Hughes L."/>
            <person name="Hurhula B."/>
            <person name="Husby M.E."/>
            <person name="Kamat A."/>
            <person name="Kanga B."/>
            <person name="Kashin S."/>
            <person name="Khazanovich D."/>
            <person name="Kisner P."/>
            <person name="Lance K."/>
            <person name="Lara M."/>
            <person name="Lee W."/>
            <person name="Lennon N."/>
            <person name="Letendre F."/>
            <person name="LeVine R."/>
            <person name="Lipovsky A."/>
            <person name="Liu X."/>
            <person name="Liu J."/>
            <person name="Liu S."/>
            <person name="Lokyitsang T."/>
            <person name="Lokyitsang Y."/>
            <person name="Lubonja R."/>
            <person name="Lui A."/>
            <person name="MacDonald P."/>
            <person name="Magnisalis V."/>
            <person name="Maru K."/>
            <person name="Matthews C."/>
            <person name="McCusker W."/>
            <person name="McDonough S."/>
            <person name="Mehta T."/>
            <person name="Meldrim J."/>
            <person name="Meneus L."/>
            <person name="Mihai O."/>
            <person name="Mihalev A."/>
            <person name="Mihova T."/>
            <person name="Mittelman R."/>
            <person name="Mlenga V."/>
            <person name="Montmayeur A."/>
            <person name="Mulrain L."/>
            <person name="Navidi A."/>
            <person name="Naylor J."/>
            <person name="Negash T."/>
            <person name="Nguyen T."/>
            <person name="Nguyen N."/>
            <person name="Nicol R."/>
            <person name="Norbu C."/>
            <person name="Norbu N."/>
            <person name="Novod N."/>
            <person name="O'Neill B."/>
            <person name="Osman S."/>
            <person name="Markiewicz E."/>
            <person name="Oyono O.L."/>
            <person name="Patti C."/>
            <person name="Phunkhang P."/>
            <person name="Pierre F."/>
            <person name="Priest M."/>
            <person name="Raghuraman S."/>
            <person name="Rege F."/>
            <person name="Reyes R."/>
            <person name="Rise C."/>
            <person name="Rogov P."/>
            <person name="Ross K."/>
            <person name="Ryan E."/>
            <person name="Settipalli S."/>
            <person name="Shea T."/>
            <person name="Sherpa N."/>
            <person name="Shi L."/>
            <person name="Shih D."/>
            <person name="Sparrow T."/>
            <person name="Spaulding J."/>
            <person name="Stalker J."/>
            <person name="Stange-Thomann N."/>
            <person name="Stavropoulos S."/>
            <person name="Stone C."/>
            <person name="Strader C."/>
            <person name="Tesfaye S."/>
            <person name="Thomson T."/>
            <person name="Thoulutsang Y."/>
            <person name="Thoulutsang D."/>
            <person name="Topham K."/>
            <person name="Topping I."/>
            <person name="Tsamla T."/>
            <person name="Vassiliev H."/>
            <person name="Vo A."/>
            <person name="Wangchuk T."/>
            <person name="Wangdi T."/>
            <person name="Weiand M."/>
            <person name="Wilkinson J."/>
            <person name="Wilson A."/>
            <person name="Yadav S."/>
            <person name="Young G."/>
            <person name="Yu Q."/>
            <person name="Zembek L."/>
            <person name="Zhong D."/>
            <person name="Zimmer A."/>
            <person name="Zwirko Z."/>
            <person name="Jaffe D.B."/>
            <person name="Alvarez P."/>
            <person name="Brockman W."/>
            <person name="Butler J."/>
            <person name="Chin C."/>
            <person name="Gnerre S."/>
            <person name="Grabherr M."/>
            <person name="Kleber M."/>
            <person name="Mauceli E."/>
            <person name="MacCallum I."/>
        </authorList>
    </citation>
    <scope>NUCLEOTIDE SEQUENCE [LARGE SCALE GENOMIC DNA]</scope>
    <source>
        <strain evidence="6">Tucson 14024-0371.13</strain>
    </source>
</reference>
<dbReference type="SMR" id="A0A0P9ARJ1"/>
<dbReference type="OrthoDB" id="6732254at2759"/>
<feature type="signal peptide" evidence="3">
    <location>
        <begin position="1"/>
        <end position="19"/>
    </location>
</feature>
<dbReference type="PROSITE" id="PS00134">
    <property type="entry name" value="TRYPSIN_HIS"/>
    <property type="match status" value="1"/>
</dbReference>
<dbReference type="InterPro" id="IPR051487">
    <property type="entry name" value="Ser/Thr_Proteases_Immune/Dev"/>
</dbReference>
<dbReference type="GeneID" id="26514979"/>
<feature type="domain" description="Peptidase S1" evidence="4">
    <location>
        <begin position="35"/>
        <end position="273"/>
    </location>
</feature>
<evidence type="ECO:0000256" key="2">
    <source>
        <dbReference type="ARBA" id="ARBA00024195"/>
    </source>
</evidence>
<dbReference type="InterPro" id="IPR009003">
    <property type="entry name" value="Peptidase_S1_PA"/>
</dbReference>
<comment type="similarity">
    <text evidence="2">Belongs to the peptidase S1 family. CLIP subfamily.</text>
</comment>